<comment type="caution">
    <text evidence="9">The sequence shown here is derived from an EMBL/GenBank/DDBJ whole genome shotgun (WGS) entry which is preliminary data.</text>
</comment>
<dbReference type="EMBL" id="ML978179">
    <property type="protein sequence ID" value="KAF2031599.1"/>
    <property type="molecule type" value="Genomic_DNA"/>
</dbReference>
<dbReference type="PANTHER" id="PTHR24006">
    <property type="entry name" value="UBIQUITIN CARBOXYL-TERMINAL HYDROLASE"/>
    <property type="match status" value="1"/>
</dbReference>
<evidence type="ECO:0000256" key="7">
    <source>
        <dbReference type="ARBA" id="ARBA00022807"/>
    </source>
</evidence>
<dbReference type="GO" id="GO:0016579">
    <property type="term" value="P:protein deubiquitination"/>
    <property type="evidence" value="ECO:0007669"/>
    <property type="project" value="InterPro"/>
</dbReference>
<dbReference type="SUPFAM" id="SSF54001">
    <property type="entry name" value="Cysteine proteinases"/>
    <property type="match status" value="1"/>
</dbReference>
<keyword evidence="7" id="KW-0788">Thiol protease</keyword>
<evidence type="ECO:0000259" key="8">
    <source>
        <dbReference type="PROSITE" id="PS50235"/>
    </source>
</evidence>
<proteinExistence type="inferred from homology"/>
<dbReference type="OrthoDB" id="289038at2759"/>
<organism evidence="9 10">
    <name type="scientific">Setomelanomma holmii</name>
    <dbReference type="NCBI Taxonomy" id="210430"/>
    <lineage>
        <taxon>Eukaryota</taxon>
        <taxon>Fungi</taxon>
        <taxon>Dikarya</taxon>
        <taxon>Ascomycota</taxon>
        <taxon>Pezizomycotina</taxon>
        <taxon>Dothideomycetes</taxon>
        <taxon>Pleosporomycetidae</taxon>
        <taxon>Pleosporales</taxon>
        <taxon>Pleosporineae</taxon>
        <taxon>Phaeosphaeriaceae</taxon>
        <taxon>Setomelanomma</taxon>
    </lineage>
</organism>
<evidence type="ECO:0000256" key="6">
    <source>
        <dbReference type="ARBA" id="ARBA00022801"/>
    </source>
</evidence>
<dbReference type="GO" id="GO:0006508">
    <property type="term" value="P:proteolysis"/>
    <property type="evidence" value="ECO:0007669"/>
    <property type="project" value="UniProtKB-KW"/>
</dbReference>
<dbReference type="GO" id="GO:0005829">
    <property type="term" value="C:cytosol"/>
    <property type="evidence" value="ECO:0007669"/>
    <property type="project" value="TreeGrafter"/>
</dbReference>
<evidence type="ECO:0000313" key="9">
    <source>
        <dbReference type="EMBL" id="KAF2031599.1"/>
    </source>
</evidence>
<reference evidence="9" key="1">
    <citation type="journal article" date="2020" name="Stud. Mycol.">
        <title>101 Dothideomycetes genomes: a test case for predicting lifestyles and emergence of pathogens.</title>
        <authorList>
            <person name="Haridas S."/>
            <person name="Albert R."/>
            <person name="Binder M."/>
            <person name="Bloem J."/>
            <person name="Labutti K."/>
            <person name="Salamov A."/>
            <person name="Andreopoulos B."/>
            <person name="Baker S."/>
            <person name="Barry K."/>
            <person name="Bills G."/>
            <person name="Bluhm B."/>
            <person name="Cannon C."/>
            <person name="Castanera R."/>
            <person name="Culley D."/>
            <person name="Daum C."/>
            <person name="Ezra D."/>
            <person name="Gonzalez J."/>
            <person name="Henrissat B."/>
            <person name="Kuo A."/>
            <person name="Liang C."/>
            <person name="Lipzen A."/>
            <person name="Lutzoni F."/>
            <person name="Magnuson J."/>
            <person name="Mondo S."/>
            <person name="Nolan M."/>
            <person name="Ohm R."/>
            <person name="Pangilinan J."/>
            <person name="Park H.-J."/>
            <person name="Ramirez L."/>
            <person name="Alfaro M."/>
            <person name="Sun H."/>
            <person name="Tritt A."/>
            <person name="Yoshinaga Y."/>
            <person name="Zwiers L.-H."/>
            <person name="Turgeon B."/>
            <person name="Goodwin S."/>
            <person name="Spatafora J."/>
            <person name="Crous P."/>
            <person name="Grigoriev I."/>
        </authorList>
    </citation>
    <scope>NUCLEOTIDE SEQUENCE</scope>
    <source>
        <strain evidence="9">CBS 110217</strain>
    </source>
</reference>
<evidence type="ECO:0000256" key="5">
    <source>
        <dbReference type="ARBA" id="ARBA00022786"/>
    </source>
</evidence>
<name>A0A9P4HDB4_9PLEO</name>
<dbReference type="InterPro" id="IPR050164">
    <property type="entry name" value="Peptidase_C19"/>
</dbReference>
<evidence type="ECO:0000256" key="1">
    <source>
        <dbReference type="ARBA" id="ARBA00000707"/>
    </source>
</evidence>
<dbReference type="InterPro" id="IPR038765">
    <property type="entry name" value="Papain-like_cys_pep_sf"/>
</dbReference>
<keyword evidence="6" id="KW-0378">Hydrolase</keyword>
<evidence type="ECO:0000313" key="10">
    <source>
        <dbReference type="Proteomes" id="UP000799777"/>
    </source>
</evidence>
<dbReference type="PANTHER" id="PTHR24006:SF758">
    <property type="entry name" value="UBIQUITIN CARBOXYL-TERMINAL HYDROLASE 36"/>
    <property type="match status" value="1"/>
</dbReference>
<comment type="catalytic activity">
    <reaction evidence="1">
        <text>Thiol-dependent hydrolysis of ester, thioester, amide, peptide and isopeptide bonds formed by the C-terminal Gly of ubiquitin (a 76-residue protein attached to proteins as an intracellular targeting signal).</text>
        <dbReference type="EC" id="3.4.19.12"/>
    </reaction>
</comment>
<sequence>MAHSPRNLRHRTRTAANVRYPLRGQPPHAAIALHTTATQRTKNAIATRIQKDWPITRIGRRSRGLRRVGNTCFRLSGLQALLHLPKFLHWILSHNTMRPDGTVQFPCRNNLKDVGMIILAKFNAECDERPPKKLALPQCPACVVKHFIQAYWGVGNVDANGAPRVWAHGHPEMGRLRNLDQRIRIATAGAANDAQEDLAEFQDLLLEACLASTNYTVPGDEAWLDNFNALFIIEYNVEWRCECSALQPLAAATSRESIGIDNLSILPNGTADSVKAALTRESTPEVLGDFDCATCRHRRPRTQVKRIDGAPDLLRIKISDLTSTGARNNNPIRINPTIDLGTWADVPQLPAPLKYKLNSVLCHGGGITAGHWTATVTDPGGVNESNDHTVVATNQAGLRANPQHGRQAIVLTYTRVYPRS</sequence>
<feature type="domain" description="USP" evidence="8">
    <location>
        <begin position="63"/>
        <end position="416"/>
    </location>
</feature>
<keyword evidence="10" id="KW-1185">Reference proteome</keyword>
<dbReference type="InterPro" id="IPR001394">
    <property type="entry name" value="Peptidase_C19_UCH"/>
</dbReference>
<dbReference type="AlphaFoldDB" id="A0A9P4HDB4"/>
<dbReference type="GO" id="GO:0004843">
    <property type="term" value="F:cysteine-type deubiquitinase activity"/>
    <property type="evidence" value="ECO:0007669"/>
    <property type="project" value="UniProtKB-EC"/>
</dbReference>
<dbReference type="Gene3D" id="3.90.70.10">
    <property type="entry name" value="Cysteine proteinases"/>
    <property type="match status" value="1"/>
</dbReference>
<protein>
    <recommendedName>
        <fullName evidence="3">ubiquitinyl hydrolase 1</fullName>
        <ecNumber evidence="3">3.4.19.12</ecNumber>
    </recommendedName>
</protein>
<accession>A0A9P4HDB4</accession>
<dbReference type="PROSITE" id="PS50235">
    <property type="entry name" value="USP_3"/>
    <property type="match status" value="1"/>
</dbReference>
<dbReference type="InterPro" id="IPR028889">
    <property type="entry name" value="USP"/>
</dbReference>
<keyword evidence="5" id="KW-0833">Ubl conjugation pathway</keyword>
<dbReference type="EC" id="3.4.19.12" evidence="3"/>
<evidence type="ECO:0000256" key="2">
    <source>
        <dbReference type="ARBA" id="ARBA00009085"/>
    </source>
</evidence>
<comment type="similarity">
    <text evidence="2">Belongs to the peptidase C19 family.</text>
</comment>
<dbReference type="GO" id="GO:0005634">
    <property type="term" value="C:nucleus"/>
    <property type="evidence" value="ECO:0007669"/>
    <property type="project" value="TreeGrafter"/>
</dbReference>
<dbReference type="Proteomes" id="UP000799777">
    <property type="component" value="Unassembled WGS sequence"/>
</dbReference>
<gene>
    <name evidence="9" type="ORF">EK21DRAFT_87864</name>
</gene>
<dbReference type="Pfam" id="PF00443">
    <property type="entry name" value="UCH"/>
    <property type="match status" value="1"/>
</dbReference>
<keyword evidence="4" id="KW-0645">Protease</keyword>
<evidence type="ECO:0000256" key="4">
    <source>
        <dbReference type="ARBA" id="ARBA00022670"/>
    </source>
</evidence>
<evidence type="ECO:0000256" key="3">
    <source>
        <dbReference type="ARBA" id="ARBA00012759"/>
    </source>
</evidence>